<feature type="compositionally biased region" description="Basic and acidic residues" evidence="1">
    <location>
        <begin position="1"/>
        <end position="14"/>
    </location>
</feature>
<organism evidence="2 3">
    <name type="scientific">Arachnia propionica</name>
    <dbReference type="NCBI Taxonomy" id="1750"/>
    <lineage>
        <taxon>Bacteria</taxon>
        <taxon>Bacillati</taxon>
        <taxon>Actinomycetota</taxon>
        <taxon>Actinomycetes</taxon>
        <taxon>Propionibacteriales</taxon>
        <taxon>Propionibacteriaceae</taxon>
        <taxon>Arachnia</taxon>
    </lineage>
</organism>
<sequence length="36" mass="4010">MRLGAERSVVDRQRGGLPMTSDLRQAEGMRVVPLRA</sequence>
<keyword evidence="3" id="KW-1185">Reference proteome</keyword>
<dbReference type="Proteomes" id="UP000273044">
    <property type="component" value="Chromosome"/>
</dbReference>
<gene>
    <name evidence="2" type="ORF">NCTC12967_00795</name>
</gene>
<evidence type="ECO:0000256" key="1">
    <source>
        <dbReference type="SAM" id="MobiDB-lite"/>
    </source>
</evidence>
<dbReference type="EMBL" id="LR134406">
    <property type="protein sequence ID" value="VEH69525.1"/>
    <property type="molecule type" value="Genomic_DNA"/>
</dbReference>
<reference evidence="2 3" key="1">
    <citation type="submission" date="2018-12" db="EMBL/GenBank/DDBJ databases">
        <authorList>
            <consortium name="Pathogen Informatics"/>
        </authorList>
    </citation>
    <scope>NUCLEOTIDE SEQUENCE [LARGE SCALE GENOMIC DNA]</scope>
    <source>
        <strain evidence="2 3">NCTC12967</strain>
    </source>
</reference>
<dbReference type="AlphaFoldDB" id="A0A3S4TZ39"/>
<accession>A0A3S4TZ39</accession>
<protein>
    <submittedName>
        <fullName evidence="2">Uncharacterized protein</fullName>
    </submittedName>
</protein>
<feature type="region of interest" description="Disordered" evidence="1">
    <location>
        <begin position="1"/>
        <end position="20"/>
    </location>
</feature>
<name>A0A3S4TZ39_9ACTN</name>
<evidence type="ECO:0000313" key="3">
    <source>
        <dbReference type="Proteomes" id="UP000273044"/>
    </source>
</evidence>
<evidence type="ECO:0000313" key="2">
    <source>
        <dbReference type="EMBL" id="VEH69525.1"/>
    </source>
</evidence>
<proteinExistence type="predicted"/>